<feature type="region of interest" description="Disordered" evidence="3">
    <location>
        <begin position="424"/>
        <end position="446"/>
    </location>
</feature>
<dbReference type="Gene3D" id="3.30.70.80">
    <property type="entry name" value="Peptidase S8 propeptide/proteinase inhibitor I9"/>
    <property type="match status" value="1"/>
</dbReference>
<dbReference type="Pfam" id="PF21864">
    <property type="entry name" value="MORF_dom"/>
    <property type="match status" value="1"/>
</dbReference>
<dbReference type="GO" id="GO:0006397">
    <property type="term" value="P:mRNA processing"/>
    <property type="evidence" value="ECO:0007669"/>
    <property type="project" value="UniProtKB-KW"/>
</dbReference>
<gene>
    <name evidence="5" type="ORF">JCGZ_04970</name>
</gene>
<evidence type="ECO:0000259" key="4">
    <source>
        <dbReference type="Pfam" id="PF21864"/>
    </source>
</evidence>
<evidence type="ECO:0000313" key="5">
    <source>
        <dbReference type="EMBL" id="KDP38813.1"/>
    </source>
</evidence>
<evidence type="ECO:0000313" key="6">
    <source>
        <dbReference type="Proteomes" id="UP000027138"/>
    </source>
</evidence>
<feature type="region of interest" description="Disordered" evidence="3">
    <location>
        <begin position="180"/>
        <end position="280"/>
    </location>
</feature>
<sequence length="446" mass="49105">MASQSLRLRRALTSLSTVHRSLSSPIIPTSYPRLFENPISPSPFARSPEISLFQTRTFTGSRISLSSAGKKQYRVYKEGDELTEDMVLFEGCDFNHWLITVDFPKDPKPTPEEMVATYERICAQGLGISIEEAKKKIYACSTTTYQGFQALMTEEESEKFKDIPGVVFVLPDSYIDPQNKEYGGDKYENGIITPRPPPVQYRKGGRFNDRNRNPPQTRYDQQGGPMPNQRGSPQYSQQGYIQGGENYGPPRNYPPQQNYGPPGQGDRMPMNNREHVPGGRGAYQANTVPYQGSFSHGQQGGYPQDQRRGQYQGNYQVQQGNHYPQDQRGFQHTGTNGQVSNTGYEQGSSTGYGQGSNAGYGQGSTAGGYGQGSNGGYGQGSNAADYGQGSNAGYGQDSNTGYRQGYMNEGQRFSHMGQRNMQGEQANYAPSGQPGTNQGILAAMIR</sequence>
<dbReference type="PANTHER" id="PTHR31346">
    <property type="entry name" value="MULTIPLE ORGANELLAR RNA EDITING FACTOR 2, CHLOROPLASTIC-RELATED-RELATED"/>
    <property type="match status" value="1"/>
</dbReference>
<organism evidence="5 6">
    <name type="scientific">Jatropha curcas</name>
    <name type="common">Barbados nut</name>
    <dbReference type="NCBI Taxonomy" id="180498"/>
    <lineage>
        <taxon>Eukaryota</taxon>
        <taxon>Viridiplantae</taxon>
        <taxon>Streptophyta</taxon>
        <taxon>Embryophyta</taxon>
        <taxon>Tracheophyta</taxon>
        <taxon>Spermatophyta</taxon>
        <taxon>Magnoliopsida</taxon>
        <taxon>eudicotyledons</taxon>
        <taxon>Gunneridae</taxon>
        <taxon>Pentapetalae</taxon>
        <taxon>rosids</taxon>
        <taxon>fabids</taxon>
        <taxon>Malpighiales</taxon>
        <taxon>Euphorbiaceae</taxon>
        <taxon>Crotonoideae</taxon>
        <taxon>Jatropheae</taxon>
        <taxon>Jatropha</taxon>
    </lineage>
</organism>
<dbReference type="GO" id="GO:0005739">
    <property type="term" value="C:mitochondrion"/>
    <property type="evidence" value="ECO:0007669"/>
    <property type="project" value="TreeGrafter"/>
</dbReference>
<dbReference type="AlphaFoldDB" id="A0A067KV27"/>
<feature type="compositionally biased region" description="Polar residues" evidence="3">
    <location>
        <begin position="229"/>
        <end position="240"/>
    </location>
</feature>
<dbReference type="GO" id="GO:0080156">
    <property type="term" value="P:mitochondrial mRNA modification"/>
    <property type="evidence" value="ECO:0007669"/>
    <property type="project" value="TreeGrafter"/>
</dbReference>
<keyword evidence="1" id="KW-0507">mRNA processing</keyword>
<keyword evidence="6" id="KW-1185">Reference proteome</keyword>
<keyword evidence="2" id="KW-0809">Transit peptide</keyword>
<dbReference type="PANTHER" id="PTHR31346:SF5">
    <property type="entry name" value="MULTIPLE ORGANELLAR RNA EDITING FACTOR 1, MITOCHONDRIAL"/>
    <property type="match status" value="1"/>
</dbReference>
<dbReference type="InterPro" id="IPR037045">
    <property type="entry name" value="S8pro/Inhibitor_I9_sf"/>
</dbReference>
<dbReference type="GO" id="GO:0016554">
    <property type="term" value="P:cytidine to uridine editing"/>
    <property type="evidence" value="ECO:0007669"/>
    <property type="project" value="InterPro"/>
</dbReference>
<protein>
    <recommendedName>
        <fullName evidence="4">MORF/ORRM1/DAG-like MORF domain-containing protein</fullName>
    </recommendedName>
</protein>
<evidence type="ECO:0000256" key="3">
    <source>
        <dbReference type="SAM" id="MobiDB-lite"/>
    </source>
</evidence>
<dbReference type="EMBL" id="KK914355">
    <property type="protein sequence ID" value="KDP38813.1"/>
    <property type="molecule type" value="Genomic_DNA"/>
</dbReference>
<proteinExistence type="predicted"/>
<reference evidence="5 6" key="1">
    <citation type="journal article" date="2014" name="PLoS ONE">
        <title>Global Analysis of Gene Expression Profiles in Physic Nut (Jatropha curcas L.) Seedlings Exposed to Salt Stress.</title>
        <authorList>
            <person name="Zhang L."/>
            <person name="Zhang C."/>
            <person name="Wu P."/>
            <person name="Chen Y."/>
            <person name="Li M."/>
            <person name="Jiang H."/>
            <person name="Wu G."/>
        </authorList>
    </citation>
    <scope>NUCLEOTIDE SEQUENCE [LARGE SCALE GENOMIC DNA]</scope>
    <source>
        <strain evidence="6">cv. GZQX0401</strain>
        <tissue evidence="5">Young leaves</tissue>
    </source>
</reference>
<accession>A0A067KV27</accession>
<evidence type="ECO:0000256" key="1">
    <source>
        <dbReference type="ARBA" id="ARBA00022664"/>
    </source>
</evidence>
<dbReference type="OrthoDB" id="1706674at2759"/>
<feature type="compositionally biased region" description="Low complexity" evidence="3">
    <location>
        <begin position="247"/>
        <end position="265"/>
    </location>
</feature>
<dbReference type="InterPro" id="IPR054059">
    <property type="entry name" value="MORF/ORRM1/DAG-like_MORF"/>
</dbReference>
<name>A0A067KV27_JATCU</name>
<feature type="compositionally biased region" description="Polar residues" evidence="3">
    <location>
        <begin position="424"/>
        <end position="439"/>
    </location>
</feature>
<dbReference type="STRING" id="180498.A0A067KV27"/>
<feature type="domain" description="MORF/ORRM1/DAG-like MORF" evidence="4">
    <location>
        <begin position="94"/>
        <end position="187"/>
    </location>
</feature>
<dbReference type="Proteomes" id="UP000027138">
    <property type="component" value="Unassembled WGS sequence"/>
</dbReference>
<dbReference type="InterPro" id="IPR039206">
    <property type="entry name" value="MORF/ORRM1/DAG-like"/>
</dbReference>
<evidence type="ECO:0000256" key="2">
    <source>
        <dbReference type="ARBA" id="ARBA00022946"/>
    </source>
</evidence>